<gene>
    <name evidence="1" type="ORF">A8M32_25415</name>
</gene>
<comment type="caution">
    <text evidence="1">The sequence shown here is derived from an EMBL/GenBank/DDBJ whole genome shotgun (WGS) entry which is preliminary data.</text>
</comment>
<organism evidence="1 2">
    <name type="scientific">Sinorhizobium alkalisoli</name>
    <dbReference type="NCBI Taxonomy" id="1752398"/>
    <lineage>
        <taxon>Bacteria</taxon>
        <taxon>Pseudomonadati</taxon>
        <taxon>Pseudomonadota</taxon>
        <taxon>Alphaproteobacteria</taxon>
        <taxon>Hyphomicrobiales</taxon>
        <taxon>Rhizobiaceae</taxon>
        <taxon>Sinorhizobium/Ensifer group</taxon>
        <taxon>Sinorhizobium</taxon>
    </lineage>
</organism>
<dbReference type="EMBL" id="LYBW01000065">
    <property type="protein sequence ID" value="ODR88352.1"/>
    <property type="molecule type" value="Genomic_DNA"/>
</dbReference>
<name>A0A1E3V408_9HYPH</name>
<dbReference type="OrthoDB" id="8257391at2"/>
<evidence type="ECO:0000313" key="2">
    <source>
        <dbReference type="Proteomes" id="UP000094342"/>
    </source>
</evidence>
<keyword evidence="2" id="KW-1185">Reference proteome</keyword>
<evidence type="ECO:0000313" key="1">
    <source>
        <dbReference type="EMBL" id="ODR88352.1"/>
    </source>
</evidence>
<evidence type="ECO:0008006" key="3">
    <source>
        <dbReference type="Google" id="ProtNLM"/>
    </source>
</evidence>
<proteinExistence type="predicted"/>
<dbReference type="RefSeq" id="WP_069461208.1">
    <property type="nucleotide sequence ID" value="NZ_LYBW01000065.1"/>
</dbReference>
<sequence length="97" mass="10747">MRFDSVMFIETVPNRQSPPAVLLRESYRDERGKAQKRTFANLSKLPAHVIDGLKVLIKGGRVIGMSEDDLRVERSLPHGHVAAGLGMVRKSRSTGCC</sequence>
<dbReference type="Proteomes" id="UP000094342">
    <property type="component" value="Unassembled WGS sequence"/>
</dbReference>
<protein>
    <recommendedName>
        <fullName evidence="3">Mobile element protein</fullName>
    </recommendedName>
</protein>
<accession>A0A1E3V408</accession>
<reference evidence="2" key="1">
    <citation type="submission" date="2016-05" db="EMBL/GenBank/DDBJ databases">
        <authorList>
            <person name="Li Y."/>
        </authorList>
    </citation>
    <scope>NUCLEOTIDE SEQUENCE [LARGE SCALE GENOMIC DNA]</scope>
    <source>
        <strain evidence="2">YIC4027</strain>
    </source>
</reference>
<dbReference type="AlphaFoldDB" id="A0A1E3V408"/>